<evidence type="ECO:0000313" key="3">
    <source>
        <dbReference type="Proteomes" id="UP000094094"/>
    </source>
</evidence>
<dbReference type="Proteomes" id="UP000094094">
    <property type="component" value="Chromosome"/>
</dbReference>
<feature type="region of interest" description="Disordered" evidence="1">
    <location>
        <begin position="23"/>
        <end position="50"/>
    </location>
</feature>
<gene>
    <name evidence="2" type="ORF">SL103_34595</name>
</gene>
<dbReference type="EMBL" id="CP017157">
    <property type="protein sequence ID" value="AOP50697.1"/>
    <property type="molecule type" value="Genomic_DNA"/>
</dbReference>
<keyword evidence="3" id="KW-1185">Reference proteome</keyword>
<organism evidence="2 3">
    <name type="scientific">Streptomyces lydicus</name>
    <dbReference type="NCBI Taxonomy" id="47763"/>
    <lineage>
        <taxon>Bacteria</taxon>
        <taxon>Bacillati</taxon>
        <taxon>Actinomycetota</taxon>
        <taxon>Actinomycetes</taxon>
        <taxon>Kitasatosporales</taxon>
        <taxon>Streptomycetaceae</taxon>
        <taxon>Streptomyces</taxon>
    </lineage>
</organism>
<dbReference type="AlphaFoldDB" id="A0A1D7VVB3"/>
<dbReference type="PRINTS" id="PR01217">
    <property type="entry name" value="PRICHEXTENSN"/>
</dbReference>
<feature type="compositionally biased region" description="Pro residues" evidence="1">
    <location>
        <begin position="85"/>
        <end position="106"/>
    </location>
</feature>
<name>A0A1D7VVB3_9ACTN</name>
<evidence type="ECO:0000313" key="2">
    <source>
        <dbReference type="EMBL" id="AOP50697.1"/>
    </source>
</evidence>
<feature type="compositionally biased region" description="Low complexity" evidence="1">
    <location>
        <begin position="172"/>
        <end position="188"/>
    </location>
</feature>
<sequence>MNGTGTPPERPVEERLRRAFAARADSIGIRDLRPAAPPGPPPRRGLPALLSGPWLRRFGLPLAVAAAAAAAVLGRLAATPDDPAPRPVPPATSPSPLGPSPSPAPTGPAARPSPRTPPTHPGRATDPTGSRSPGTVPGRTPRSTPSATPTLPGTGRTGGRPPETTGPPASPSPTSTPGSSNPRGPGAD</sequence>
<dbReference type="RefSeq" id="WP_069572960.1">
    <property type="nucleotide sequence ID" value="NZ_CP017157.1"/>
</dbReference>
<accession>A0A1D7VVB3</accession>
<feature type="compositionally biased region" description="Low complexity" evidence="1">
    <location>
        <begin position="137"/>
        <end position="163"/>
    </location>
</feature>
<feature type="compositionally biased region" description="Pro residues" evidence="1">
    <location>
        <begin position="35"/>
        <end position="44"/>
    </location>
</feature>
<reference evidence="2 3" key="1">
    <citation type="submission" date="2016-09" db="EMBL/GenBank/DDBJ databases">
        <title>Complete genome sequencing of Streptomyces lydicus 103 and metabolic pathways analysis of antibiotic biosynthesis.</title>
        <authorList>
            <person name="Jia N."/>
            <person name="Ding M.-Z."/>
            <person name="Gao F."/>
            <person name="Yuan Y.-J."/>
        </authorList>
    </citation>
    <scope>NUCLEOTIDE SEQUENCE [LARGE SCALE GENOMIC DNA]</scope>
    <source>
        <strain evidence="2 3">103</strain>
    </source>
</reference>
<evidence type="ECO:0000256" key="1">
    <source>
        <dbReference type="SAM" id="MobiDB-lite"/>
    </source>
</evidence>
<proteinExistence type="predicted"/>
<feature type="region of interest" description="Disordered" evidence="1">
    <location>
        <begin position="78"/>
        <end position="188"/>
    </location>
</feature>
<dbReference type="KEGG" id="slc:SL103_34595"/>
<protein>
    <submittedName>
        <fullName evidence="2">Uncharacterized protein</fullName>
    </submittedName>
</protein>